<sequence>MSADSIPDFLAQQRDEAPEELQHLILGFEDLWERKLWHQLTNVVGEFFSHPGSAPQRLDFYKVFILKFADKINQLKLVDLALKAATECDDDDERLEFLQGVAKKVDHPNSQDAFVYASVAVARVKLDLEDLDGARKDLESAERILDTFDSVEKIIHAAFYDANATYYQRKMDFAAYYRNALLYLACIDINSLTQAESHARAHHLSIAALLSDSIYNFGELLLHPILDALKTNKQHAWLRDLLFAFNRGDLAAFDVLYGNITNTPLLNAHANHLRQKIYLAALTEAIFRRPPHDRAMTFADIASETKVRPDEIEHLIMRALSLGLLRGTIDQVDEVAHITWVQPKVLDMKQIENMRQRLLDWDSSVNQLGNWIETAGGDVWAA</sequence>
<dbReference type="Proteomes" id="UP000272025">
    <property type="component" value="Unassembled WGS sequence"/>
</dbReference>
<dbReference type="SMART" id="SM00088">
    <property type="entry name" value="PINT"/>
    <property type="match status" value="1"/>
</dbReference>
<evidence type="ECO:0000256" key="1">
    <source>
        <dbReference type="ARBA" id="ARBA00006207"/>
    </source>
</evidence>
<evidence type="ECO:0000313" key="5">
    <source>
        <dbReference type="Proteomes" id="UP000272025"/>
    </source>
</evidence>
<dbReference type="GO" id="GO:0008541">
    <property type="term" value="C:proteasome regulatory particle, lid subcomplex"/>
    <property type="evidence" value="ECO:0007669"/>
    <property type="project" value="TreeGrafter"/>
</dbReference>
<comment type="similarity">
    <text evidence="1">Belongs to the proteasome subunit S11 family.</text>
</comment>
<dbReference type="STRING" id="1314773.A0A3N2PTX9"/>
<dbReference type="SUPFAM" id="SSF46785">
    <property type="entry name" value="Winged helix' DNA-binding domain"/>
    <property type="match status" value="1"/>
</dbReference>
<dbReference type="GO" id="GO:0005198">
    <property type="term" value="F:structural molecule activity"/>
    <property type="evidence" value="ECO:0007669"/>
    <property type="project" value="TreeGrafter"/>
</dbReference>
<feature type="domain" description="PCI" evidence="3">
    <location>
        <begin position="175"/>
        <end position="343"/>
    </location>
</feature>
<dbReference type="GO" id="GO:0005829">
    <property type="term" value="C:cytosol"/>
    <property type="evidence" value="ECO:0007669"/>
    <property type="project" value="TreeGrafter"/>
</dbReference>
<dbReference type="GO" id="GO:0006511">
    <property type="term" value="P:ubiquitin-dependent protein catabolic process"/>
    <property type="evidence" value="ECO:0007669"/>
    <property type="project" value="TreeGrafter"/>
</dbReference>
<dbReference type="InterPro" id="IPR036390">
    <property type="entry name" value="WH_DNA-bd_sf"/>
</dbReference>
<dbReference type="Pfam" id="PF18261">
    <property type="entry name" value="Rpn9_C"/>
    <property type="match status" value="1"/>
</dbReference>
<dbReference type="OrthoDB" id="1093at2759"/>
<dbReference type="AlphaFoldDB" id="A0A3N2PTX9"/>
<dbReference type="InterPro" id="IPR000717">
    <property type="entry name" value="PCI_dom"/>
</dbReference>
<dbReference type="Pfam" id="PF01399">
    <property type="entry name" value="PCI"/>
    <property type="match status" value="1"/>
</dbReference>
<gene>
    <name evidence="4" type="ORF">SODALDRAFT_333668</name>
</gene>
<dbReference type="GeneID" id="39580517"/>
<keyword evidence="5" id="KW-1185">Reference proteome</keyword>
<protein>
    <submittedName>
        <fullName evidence="4">26S proteasome regulatory subunit RPN9</fullName>
    </submittedName>
</protein>
<proteinExistence type="inferred from homology"/>
<dbReference type="InterPro" id="IPR035298">
    <property type="entry name" value="PSMD13"/>
</dbReference>
<dbReference type="PROSITE" id="PS50250">
    <property type="entry name" value="PCI"/>
    <property type="match status" value="1"/>
</dbReference>
<dbReference type="InterPro" id="IPR040798">
    <property type="entry name" value="Rpn9_C"/>
</dbReference>
<dbReference type="RefSeq" id="XP_028465710.1">
    <property type="nucleotide sequence ID" value="XM_028612039.1"/>
</dbReference>
<dbReference type="InterPro" id="IPR054179">
    <property type="entry name" value="PSD13_N"/>
</dbReference>
<dbReference type="Pfam" id="PF22037">
    <property type="entry name" value="PSD13_N"/>
    <property type="match status" value="1"/>
</dbReference>
<keyword evidence="2 4" id="KW-0647">Proteasome</keyword>
<evidence type="ECO:0000256" key="2">
    <source>
        <dbReference type="ARBA" id="ARBA00022942"/>
    </source>
</evidence>
<dbReference type="GO" id="GO:0005634">
    <property type="term" value="C:nucleus"/>
    <property type="evidence" value="ECO:0007669"/>
    <property type="project" value="TreeGrafter"/>
</dbReference>
<organism evidence="4 5">
    <name type="scientific">Sodiomyces alkalinus (strain CBS 110278 / VKM F-3762 / F11)</name>
    <name type="common">Alkaliphilic filamentous fungus</name>
    <dbReference type="NCBI Taxonomy" id="1314773"/>
    <lineage>
        <taxon>Eukaryota</taxon>
        <taxon>Fungi</taxon>
        <taxon>Dikarya</taxon>
        <taxon>Ascomycota</taxon>
        <taxon>Pezizomycotina</taxon>
        <taxon>Sordariomycetes</taxon>
        <taxon>Hypocreomycetidae</taxon>
        <taxon>Glomerellales</taxon>
        <taxon>Plectosphaerellaceae</taxon>
        <taxon>Sodiomyces</taxon>
    </lineage>
</organism>
<dbReference type="PANTHER" id="PTHR10539:SF0">
    <property type="entry name" value="26S PROTEASOME NON-ATPASE REGULATORY SUBUNIT 13"/>
    <property type="match status" value="1"/>
</dbReference>
<dbReference type="PANTHER" id="PTHR10539">
    <property type="entry name" value="26S PROTEASOME NON-ATPASE REGULATORY SUBUNIT 13"/>
    <property type="match status" value="1"/>
</dbReference>
<evidence type="ECO:0000313" key="4">
    <source>
        <dbReference type="EMBL" id="ROT37904.1"/>
    </source>
</evidence>
<name>A0A3N2PTX9_SODAK</name>
<reference evidence="4 5" key="1">
    <citation type="journal article" date="2018" name="Mol. Ecol.">
        <title>The obligate alkalophilic soda-lake fungus Sodiomyces alkalinus has shifted to a protein diet.</title>
        <authorList>
            <person name="Grum-Grzhimaylo A.A."/>
            <person name="Falkoski D.L."/>
            <person name="van den Heuvel J."/>
            <person name="Valero-Jimenez C.A."/>
            <person name="Min B."/>
            <person name="Choi I.G."/>
            <person name="Lipzen A."/>
            <person name="Daum C.G."/>
            <person name="Aanen D.K."/>
            <person name="Tsang A."/>
            <person name="Henrissat B."/>
            <person name="Bilanenko E.N."/>
            <person name="de Vries R.P."/>
            <person name="van Kan J.A.L."/>
            <person name="Grigoriev I.V."/>
            <person name="Debets A.J.M."/>
        </authorList>
    </citation>
    <scope>NUCLEOTIDE SEQUENCE [LARGE SCALE GENOMIC DNA]</scope>
    <source>
        <strain evidence="4 5">F11</strain>
    </source>
</reference>
<evidence type="ECO:0000259" key="3">
    <source>
        <dbReference type="PROSITE" id="PS50250"/>
    </source>
</evidence>
<accession>A0A3N2PTX9</accession>
<dbReference type="EMBL" id="ML119056">
    <property type="protein sequence ID" value="ROT37904.1"/>
    <property type="molecule type" value="Genomic_DNA"/>
</dbReference>